<evidence type="ECO:0000256" key="2">
    <source>
        <dbReference type="ARBA" id="ARBA00022737"/>
    </source>
</evidence>
<accession>A0A1X0RAX2</accession>
<dbReference type="PRINTS" id="PR00320">
    <property type="entry name" value="GPROTEINBRPT"/>
</dbReference>
<dbReference type="InterPro" id="IPR020472">
    <property type="entry name" value="WD40_PAC1"/>
</dbReference>
<dbReference type="InterPro" id="IPR019775">
    <property type="entry name" value="WD40_repeat_CS"/>
</dbReference>
<evidence type="ECO:0000313" key="5">
    <source>
        <dbReference type="EMBL" id="ORE09134.1"/>
    </source>
</evidence>
<name>A0A1X0RAX2_RHIZD</name>
<dbReference type="InterPro" id="IPR001680">
    <property type="entry name" value="WD40_rpt"/>
</dbReference>
<dbReference type="CDD" id="cd00200">
    <property type="entry name" value="WD40"/>
    <property type="match status" value="1"/>
</dbReference>
<feature type="compositionally biased region" description="Acidic residues" evidence="4">
    <location>
        <begin position="62"/>
        <end position="74"/>
    </location>
</feature>
<feature type="region of interest" description="Disordered" evidence="4">
    <location>
        <begin position="1"/>
        <end position="85"/>
    </location>
</feature>
<evidence type="ECO:0000256" key="3">
    <source>
        <dbReference type="PROSITE-ProRule" id="PRU00221"/>
    </source>
</evidence>
<dbReference type="InterPro" id="IPR015943">
    <property type="entry name" value="WD40/YVTN_repeat-like_dom_sf"/>
</dbReference>
<keyword evidence="1 3" id="KW-0853">WD repeat</keyword>
<feature type="compositionally biased region" description="Acidic residues" evidence="4">
    <location>
        <begin position="547"/>
        <end position="558"/>
    </location>
</feature>
<dbReference type="PROSITE" id="PS00678">
    <property type="entry name" value="WD_REPEATS_1"/>
    <property type="match status" value="1"/>
</dbReference>
<proteinExistence type="predicted"/>
<dbReference type="InterPro" id="IPR036322">
    <property type="entry name" value="WD40_repeat_dom_sf"/>
</dbReference>
<protein>
    <submittedName>
        <fullName evidence="5">WD40 repeat-like protein</fullName>
    </submittedName>
</protein>
<dbReference type="Proteomes" id="UP000242414">
    <property type="component" value="Unassembled WGS sequence"/>
</dbReference>
<feature type="compositionally biased region" description="Basic and acidic residues" evidence="4">
    <location>
        <begin position="469"/>
        <end position="480"/>
    </location>
</feature>
<dbReference type="VEuPathDB" id="FungiDB:BCV72DRAFT_71046"/>
<feature type="region of interest" description="Disordered" evidence="4">
    <location>
        <begin position="538"/>
        <end position="558"/>
    </location>
</feature>
<dbReference type="OrthoDB" id="10264376at2759"/>
<dbReference type="PANTHER" id="PTHR16017">
    <property type="entry name" value="GASTRULATION DEFECTIVE PROTEIN 1-RELATED"/>
    <property type="match status" value="1"/>
</dbReference>
<dbReference type="EMBL" id="KV921879">
    <property type="protein sequence ID" value="ORE09134.1"/>
    <property type="molecule type" value="Genomic_DNA"/>
</dbReference>
<feature type="repeat" description="WD" evidence="3">
    <location>
        <begin position="242"/>
        <end position="277"/>
    </location>
</feature>
<dbReference type="GO" id="GO:0035861">
    <property type="term" value="C:site of double-strand break"/>
    <property type="evidence" value="ECO:0007669"/>
    <property type="project" value="TreeGrafter"/>
</dbReference>
<gene>
    <name evidence="5" type="ORF">BCV72DRAFT_71046</name>
</gene>
<dbReference type="InterPro" id="IPR051858">
    <property type="entry name" value="WD_repeat_GAD-1"/>
</dbReference>
<reference evidence="5" key="1">
    <citation type="journal article" date="2016" name="Proc. Natl. Acad. Sci. U.S.A.">
        <title>Lipid metabolic changes in an early divergent fungus govern the establishment of a mutualistic symbiosis with endobacteria.</title>
        <authorList>
            <person name="Lastovetsky O.A."/>
            <person name="Gaspar M.L."/>
            <person name="Mondo S.J."/>
            <person name="LaButti K.M."/>
            <person name="Sandor L."/>
            <person name="Grigoriev I.V."/>
            <person name="Henry S.A."/>
            <person name="Pawlowska T.E."/>
        </authorList>
    </citation>
    <scope>NUCLEOTIDE SEQUENCE [LARGE SCALE GENOMIC DNA]</scope>
    <source>
        <strain evidence="5">ATCC 52814</strain>
    </source>
</reference>
<feature type="repeat" description="WD" evidence="3">
    <location>
        <begin position="298"/>
        <end position="330"/>
    </location>
</feature>
<evidence type="ECO:0000256" key="1">
    <source>
        <dbReference type="ARBA" id="ARBA00022574"/>
    </source>
</evidence>
<feature type="compositionally biased region" description="Basic and acidic residues" evidence="4">
    <location>
        <begin position="17"/>
        <end position="61"/>
    </location>
</feature>
<dbReference type="SUPFAM" id="SSF50978">
    <property type="entry name" value="WD40 repeat-like"/>
    <property type="match status" value="1"/>
</dbReference>
<feature type="repeat" description="WD" evidence="3">
    <location>
        <begin position="91"/>
        <end position="123"/>
    </location>
</feature>
<organism evidence="5">
    <name type="scientific">Rhizopus microsporus var. microsporus</name>
    <dbReference type="NCBI Taxonomy" id="86635"/>
    <lineage>
        <taxon>Eukaryota</taxon>
        <taxon>Fungi</taxon>
        <taxon>Fungi incertae sedis</taxon>
        <taxon>Mucoromycota</taxon>
        <taxon>Mucoromycotina</taxon>
        <taxon>Mucoromycetes</taxon>
        <taxon>Mucorales</taxon>
        <taxon>Mucorineae</taxon>
        <taxon>Rhizopodaceae</taxon>
        <taxon>Rhizopus</taxon>
    </lineage>
</organism>
<evidence type="ECO:0000256" key="4">
    <source>
        <dbReference type="SAM" id="MobiDB-lite"/>
    </source>
</evidence>
<dbReference type="PROSITE" id="PS50082">
    <property type="entry name" value="WD_REPEATS_2"/>
    <property type="match status" value="4"/>
</dbReference>
<dbReference type="PANTHER" id="PTHR16017:SF0">
    <property type="entry name" value="WD REPEAT-CONTAINING PROTEIN 70"/>
    <property type="match status" value="1"/>
</dbReference>
<dbReference type="Gene3D" id="2.130.10.10">
    <property type="entry name" value="YVTN repeat-like/Quinoprotein amine dehydrogenase"/>
    <property type="match status" value="3"/>
</dbReference>
<feature type="repeat" description="WD" evidence="3">
    <location>
        <begin position="192"/>
        <end position="234"/>
    </location>
</feature>
<dbReference type="Pfam" id="PF00400">
    <property type="entry name" value="WD40"/>
    <property type="match status" value="5"/>
</dbReference>
<keyword evidence="2" id="KW-0677">Repeat</keyword>
<dbReference type="GO" id="GO:0005634">
    <property type="term" value="C:nucleus"/>
    <property type="evidence" value="ECO:0007669"/>
    <property type="project" value="TreeGrafter"/>
</dbReference>
<dbReference type="AlphaFoldDB" id="A0A1X0RAX2"/>
<sequence length="558" mass="62726">MSDWDALRSFLPTSFGKQEEKKDFTQEFEKTKREAAAAKSKKDQSNGKKDEQKDNKPLEKQSDDEDEEEDEVEDAGYSFSESPPISHEIKLNDHFRAVSALTLDPAGARLITGGYDYDVKFWDFAGMDRSFKPFRTIQPCEDHQIHELQYSLSGDSFLVIAGNNRAKIFNRDGFELSEYAKGDPYIRDLRHTDGHVGALTSGTWHPIDRQYFATSSQDGTVREWDVEKVRKQKTTIVYKSRERGGRSACTALAYSPDSKLIAGAYQDGTLQFWNMTSNLLRPAVSIADAHQKGTETASVLFSKDNHTVVTRGGDDSVKLWDIRNAKKAVKTAYGLDIVNPEVNVIFSPDERLILTGTSCPKGKGFGKLVMLDRDTLEIRESIDVNQSSVLKVLWHPRINQIITGSADGTVSVYYSPAHSHRGAKLCVVKAAKKRAVDDYEVERPIITPHALPMFKEDEARTSNRKKAKLRNDPKASHRPDLPVSGPGKGGRVNMNQQQAVIKSFAKDTTRDEDPREALLKYANVAENDPVWVSNVYKKTQPKPIFAEDAEEEEEEEDK</sequence>
<dbReference type="PROSITE" id="PS50294">
    <property type="entry name" value="WD_REPEATS_REGION"/>
    <property type="match status" value="2"/>
</dbReference>
<dbReference type="SMART" id="SM00320">
    <property type="entry name" value="WD40"/>
    <property type="match status" value="6"/>
</dbReference>
<feature type="region of interest" description="Disordered" evidence="4">
    <location>
        <begin position="452"/>
        <end position="493"/>
    </location>
</feature>